<dbReference type="Gene3D" id="2.40.50.140">
    <property type="entry name" value="Nucleic acid-binding proteins"/>
    <property type="match status" value="1"/>
</dbReference>
<keyword evidence="3" id="KW-0694">RNA-binding</keyword>
<comment type="subcellular location">
    <subcellularLocation>
        <location evidence="1">Nucleus</location>
    </subcellularLocation>
</comment>
<feature type="domain" description="K Homology" evidence="4">
    <location>
        <begin position="156"/>
        <end position="203"/>
    </location>
</feature>
<evidence type="ECO:0000259" key="4">
    <source>
        <dbReference type="Pfam" id="PF15985"/>
    </source>
</evidence>
<evidence type="ECO:0000313" key="5">
    <source>
        <dbReference type="EMBL" id="CAF0789310.1"/>
    </source>
</evidence>
<dbReference type="GO" id="GO:0000177">
    <property type="term" value="C:cytoplasmic exosome (RNase complex)"/>
    <property type="evidence" value="ECO:0007669"/>
    <property type="project" value="TreeGrafter"/>
</dbReference>
<dbReference type="EMBL" id="CAJOBC010000338">
    <property type="protein sequence ID" value="CAF3573436.1"/>
    <property type="molecule type" value="Genomic_DNA"/>
</dbReference>
<evidence type="ECO:0000256" key="3">
    <source>
        <dbReference type="ARBA" id="ARBA00022884"/>
    </source>
</evidence>
<dbReference type="GO" id="GO:0071035">
    <property type="term" value="P:nuclear polyadenylation-dependent rRNA catabolic process"/>
    <property type="evidence" value="ECO:0007669"/>
    <property type="project" value="TreeGrafter"/>
</dbReference>
<evidence type="ECO:0000313" key="6">
    <source>
        <dbReference type="EMBL" id="CAF1590325.1"/>
    </source>
</evidence>
<dbReference type="PANTHER" id="PTHR21321:SF1">
    <property type="entry name" value="EXOSOME COMPLEX COMPONENT RRP40"/>
    <property type="match status" value="1"/>
</dbReference>
<dbReference type="SUPFAM" id="SSF50249">
    <property type="entry name" value="Nucleic acid-binding proteins"/>
    <property type="match status" value="1"/>
</dbReference>
<dbReference type="Pfam" id="PF15985">
    <property type="entry name" value="KH_6"/>
    <property type="match status" value="1"/>
</dbReference>
<name>A0A813S2P5_9BILA</name>
<sequence length="236" mass="26475">MDDIHQINDFVLPGDFIDLSTTDDCTIELGPGLDYETDITSFTAYQCGHVKQLKSSTHPTFYIDGHRRYSDLEHNDSVLGIVTRRAIDFVMVDIGLNELASLSLYDFEGSTKRNKPNVDRGDVVYCKVKQINGSQPQLTCITDDGKSDGYGILLDGYLFDIPIETANDLLNYEKETLLKRLGDEIPYEIVIGANGKVWIKASSIRTIIAIRNTILERVHTCDMDTLQNIFATSLVK</sequence>
<dbReference type="EMBL" id="CAJOBA010071391">
    <property type="protein sequence ID" value="CAF4393876.1"/>
    <property type="molecule type" value="Genomic_DNA"/>
</dbReference>
<dbReference type="AlphaFoldDB" id="A0A813S2P5"/>
<evidence type="ECO:0000256" key="1">
    <source>
        <dbReference type="ARBA" id="ARBA00004123"/>
    </source>
</evidence>
<dbReference type="GO" id="GO:0034475">
    <property type="term" value="P:U4 snRNA 3'-end processing"/>
    <property type="evidence" value="ECO:0007669"/>
    <property type="project" value="TreeGrafter"/>
</dbReference>
<dbReference type="Pfam" id="PF21262">
    <property type="entry name" value="RRP40_S1"/>
    <property type="match status" value="1"/>
</dbReference>
<dbReference type="EMBL" id="CAJNOK010047996">
    <property type="protein sequence ID" value="CAF1590325.1"/>
    <property type="molecule type" value="Genomic_DNA"/>
</dbReference>
<evidence type="ECO:0000313" key="9">
    <source>
        <dbReference type="Proteomes" id="UP000663829"/>
    </source>
</evidence>
<dbReference type="EMBL" id="CAJNOQ010000338">
    <property type="protein sequence ID" value="CAF0789310.1"/>
    <property type="molecule type" value="Genomic_DNA"/>
</dbReference>
<evidence type="ECO:0000313" key="7">
    <source>
        <dbReference type="EMBL" id="CAF3573436.1"/>
    </source>
</evidence>
<evidence type="ECO:0000313" key="8">
    <source>
        <dbReference type="EMBL" id="CAF4393876.1"/>
    </source>
</evidence>
<dbReference type="InterPro" id="IPR026699">
    <property type="entry name" value="Exosome_RNA_bind1/RRP40/RRP4"/>
</dbReference>
<dbReference type="GO" id="GO:0003723">
    <property type="term" value="F:RNA binding"/>
    <property type="evidence" value="ECO:0007669"/>
    <property type="project" value="UniProtKB-KW"/>
</dbReference>
<dbReference type="Proteomes" id="UP000681722">
    <property type="component" value="Unassembled WGS sequence"/>
</dbReference>
<dbReference type="Proteomes" id="UP000682733">
    <property type="component" value="Unassembled WGS sequence"/>
</dbReference>
<keyword evidence="9" id="KW-1185">Reference proteome</keyword>
<dbReference type="GO" id="GO:0071051">
    <property type="term" value="P:poly(A)-dependent snoRNA 3'-end processing"/>
    <property type="evidence" value="ECO:0007669"/>
    <property type="project" value="TreeGrafter"/>
</dbReference>
<dbReference type="Proteomes" id="UP000677228">
    <property type="component" value="Unassembled WGS sequence"/>
</dbReference>
<comment type="caution">
    <text evidence="5">The sequence shown here is derived from an EMBL/GenBank/DDBJ whole genome shotgun (WGS) entry which is preliminary data.</text>
</comment>
<dbReference type="SUPFAM" id="SSF54791">
    <property type="entry name" value="Eukaryotic type KH-domain (KH-domain type I)"/>
    <property type="match status" value="1"/>
</dbReference>
<dbReference type="InterPro" id="IPR036612">
    <property type="entry name" value="KH_dom_type_1_sf"/>
</dbReference>
<organism evidence="5 9">
    <name type="scientific">Didymodactylos carnosus</name>
    <dbReference type="NCBI Taxonomy" id="1234261"/>
    <lineage>
        <taxon>Eukaryota</taxon>
        <taxon>Metazoa</taxon>
        <taxon>Spiralia</taxon>
        <taxon>Gnathifera</taxon>
        <taxon>Rotifera</taxon>
        <taxon>Eurotatoria</taxon>
        <taxon>Bdelloidea</taxon>
        <taxon>Philodinida</taxon>
        <taxon>Philodinidae</taxon>
        <taxon>Didymodactylos</taxon>
    </lineage>
</organism>
<dbReference type="Gene3D" id="3.30.1370.10">
    <property type="entry name" value="K Homology domain, type 1"/>
    <property type="match status" value="1"/>
</dbReference>
<dbReference type="Proteomes" id="UP000663829">
    <property type="component" value="Unassembled WGS sequence"/>
</dbReference>
<dbReference type="InterPro" id="IPR004088">
    <property type="entry name" value="KH_dom_type_1"/>
</dbReference>
<dbReference type="OrthoDB" id="340500at2759"/>
<keyword evidence="2" id="KW-0271">Exosome</keyword>
<accession>A0A813S2P5</accession>
<dbReference type="PANTHER" id="PTHR21321">
    <property type="entry name" value="PNAS-3 RELATED"/>
    <property type="match status" value="1"/>
</dbReference>
<dbReference type="InterPro" id="IPR012340">
    <property type="entry name" value="NA-bd_OB-fold"/>
</dbReference>
<evidence type="ECO:0000256" key="2">
    <source>
        <dbReference type="ARBA" id="ARBA00022835"/>
    </source>
</evidence>
<proteinExistence type="predicted"/>
<reference evidence="5" key="1">
    <citation type="submission" date="2021-02" db="EMBL/GenBank/DDBJ databases">
        <authorList>
            <person name="Nowell W R."/>
        </authorList>
    </citation>
    <scope>NUCLEOTIDE SEQUENCE</scope>
</reference>
<gene>
    <name evidence="5" type="ORF">GPM918_LOCUS2912</name>
    <name evidence="6" type="ORF">OVA965_LOCUS41505</name>
    <name evidence="7" type="ORF">SRO942_LOCUS2912</name>
    <name evidence="8" type="ORF">TMI583_LOCUS43172</name>
</gene>
<dbReference type="GO" id="GO:0000176">
    <property type="term" value="C:nuclear exosome (RNase complex)"/>
    <property type="evidence" value="ECO:0007669"/>
    <property type="project" value="TreeGrafter"/>
</dbReference>
<protein>
    <recommendedName>
        <fullName evidence="4">K Homology domain-containing protein</fullName>
    </recommendedName>
</protein>
<dbReference type="GO" id="GO:0000467">
    <property type="term" value="P:exonucleolytic trimming to generate mature 3'-end of 5.8S rRNA from tricistronic rRNA transcript (SSU-rRNA, 5.8S rRNA, LSU-rRNA)"/>
    <property type="evidence" value="ECO:0007669"/>
    <property type="project" value="TreeGrafter"/>
</dbReference>
<dbReference type="GO" id="GO:0071038">
    <property type="term" value="P:TRAMP-dependent tRNA surveillance pathway"/>
    <property type="evidence" value="ECO:0007669"/>
    <property type="project" value="TreeGrafter"/>
</dbReference>
<dbReference type="GO" id="GO:0071034">
    <property type="term" value="P:CUT catabolic process"/>
    <property type="evidence" value="ECO:0007669"/>
    <property type="project" value="TreeGrafter"/>
</dbReference>